<reference evidence="1 2" key="1">
    <citation type="submission" date="2021-12" db="EMBL/GenBank/DDBJ databases">
        <title>Mucilaginibacter roseus genome.</title>
        <authorList>
            <person name="Ferreira J.R."/>
            <person name="Newman J.D."/>
        </authorList>
    </citation>
    <scope>NUCLEOTIDE SEQUENCE [LARGE SCALE GENOMIC DNA]</scope>
    <source>
        <strain evidence="1 2">LMG 28454</strain>
    </source>
</reference>
<dbReference type="InterPro" id="IPR008964">
    <property type="entry name" value="Invasin/intimin_cell_adhesion"/>
</dbReference>
<keyword evidence="2" id="KW-1185">Reference proteome</keyword>
<dbReference type="Gene3D" id="2.60.40.1080">
    <property type="match status" value="1"/>
</dbReference>
<name>A0ABS8U595_9SPHI</name>
<sequence>MRQGIAFLLLIVSILFYSCKKNNPKPDKTQTHLSTFSIEPRYVRSPDFEIPAPETNNPTEITYTSSDTSVAVIKGKSIQIKKAGTVEITASQQGNDKYEPGTIKTIFTIMPNVYISGYVYDSEGYIPVFWKNGELNQLEPRAIASDIFATGDDLYISATINEGSYGTAAYWKNGKLVRLPGGAANTRAIAAVGNDVIVTGLLINPTPLETYVNVVWKNGQLLNLERPFGCCTDRDKLQPTVLAVDESKIYICGTAANEQTQFPVIWNSDGSLYKVFQSPQTNYISQAIVKDGNFYLSGSSGFLEDLTYWKNSQKYAQPNESRNNVGFNTIAVKNGDVYTGAPDANNGAYWKNGVKTIVSDQSSVIKIAISGDDLHMVGVRYLSNSLYDYEAVYWLNGKISRLAGPKSSQALAMTVVDQ</sequence>
<evidence type="ECO:0000313" key="2">
    <source>
        <dbReference type="Proteomes" id="UP001199919"/>
    </source>
</evidence>
<dbReference type="EMBL" id="JAJPWV010000003">
    <property type="protein sequence ID" value="MCD8741002.1"/>
    <property type="molecule type" value="Genomic_DNA"/>
</dbReference>
<evidence type="ECO:0008006" key="3">
    <source>
        <dbReference type="Google" id="ProtNLM"/>
    </source>
</evidence>
<dbReference type="SUPFAM" id="SSF49373">
    <property type="entry name" value="Invasin/intimin cell-adhesion fragments"/>
    <property type="match status" value="1"/>
</dbReference>
<dbReference type="PROSITE" id="PS51257">
    <property type="entry name" value="PROKAR_LIPOPROTEIN"/>
    <property type="match status" value="1"/>
</dbReference>
<evidence type="ECO:0000313" key="1">
    <source>
        <dbReference type="EMBL" id="MCD8741002.1"/>
    </source>
</evidence>
<gene>
    <name evidence="1" type="ORF">LT679_10350</name>
</gene>
<protein>
    <recommendedName>
        <fullName evidence="3">BIG2 domain-containing protein</fullName>
    </recommendedName>
</protein>
<organism evidence="1 2">
    <name type="scientific">Mucilaginibacter roseus</name>
    <dbReference type="NCBI Taxonomy" id="1528868"/>
    <lineage>
        <taxon>Bacteria</taxon>
        <taxon>Pseudomonadati</taxon>
        <taxon>Bacteroidota</taxon>
        <taxon>Sphingobacteriia</taxon>
        <taxon>Sphingobacteriales</taxon>
        <taxon>Sphingobacteriaceae</taxon>
        <taxon>Mucilaginibacter</taxon>
    </lineage>
</organism>
<dbReference type="RefSeq" id="WP_232177458.1">
    <property type="nucleotide sequence ID" value="NZ_JAJPWV010000003.1"/>
</dbReference>
<comment type="caution">
    <text evidence="1">The sequence shown here is derived from an EMBL/GenBank/DDBJ whole genome shotgun (WGS) entry which is preliminary data.</text>
</comment>
<accession>A0ABS8U595</accession>
<proteinExistence type="predicted"/>
<dbReference type="Proteomes" id="UP001199919">
    <property type="component" value="Unassembled WGS sequence"/>
</dbReference>